<feature type="region of interest" description="Disordered" evidence="1">
    <location>
        <begin position="181"/>
        <end position="263"/>
    </location>
</feature>
<dbReference type="RefSeq" id="WP_234370162.1">
    <property type="nucleotide sequence ID" value="NZ_JABXWF010000010.1"/>
</dbReference>
<dbReference type="Proteomes" id="UP001282474">
    <property type="component" value="Unassembled WGS sequence"/>
</dbReference>
<feature type="region of interest" description="Disordered" evidence="1">
    <location>
        <begin position="1"/>
        <end position="50"/>
    </location>
</feature>
<accession>A0ABU4MJL6</accession>
<feature type="compositionally biased region" description="Basic residues" evidence="1">
    <location>
        <begin position="204"/>
        <end position="223"/>
    </location>
</feature>
<comment type="caution">
    <text evidence="2">The sequence shown here is derived from an EMBL/GenBank/DDBJ whole genome shotgun (WGS) entry which is preliminary data.</text>
</comment>
<proteinExistence type="predicted"/>
<feature type="compositionally biased region" description="Pro residues" evidence="1">
    <location>
        <begin position="18"/>
        <end position="29"/>
    </location>
</feature>
<organism evidence="2 3">
    <name type="scientific">Streptomyces caniscabiei</name>
    <dbReference type="NCBI Taxonomy" id="2746961"/>
    <lineage>
        <taxon>Bacteria</taxon>
        <taxon>Bacillati</taxon>
        <taxon>Actinomycetota</taxon>
        <taxon>Actinomycetes</taxon>
        <taxon>Kitasatosporales</taxon>
        <taxon>Streptomycetaceae</taxon>
        <taxon>Streptomyces</taxon>
    </lineage>
</organism>
<gene>
    <name evidence="2" type="ORF">PV383_10890</name>
</gene>
<sequence>MPSSRTWTAPPRVWSSLGPPPYRPPPGTPPTDRRRRNVSSPRTDRFLDIRRDPHSDELLARGRDSEAHSILQRAGFIAVVRLHETYHRAPTGLTEDDESRLATDAVARLRTAGYHVDCAPDFDTDAQPTSYLPLGFSVAHLAERLRNATTTDEAADALTELTAAHDGILAAPEEVLTATADFHDGRPGCRPLHRPATALPRPRAPPHHPHRPRPRPHRPRRPAHPAPRPQHLHRGGSHHRTRTLRRVRLPAPRRARSRPLRHR</sequence>
<feature type="compositionally biased region" description="Basic residues" evidence="1">
    <location>
        <begin position="230"/>
        <end position="263"/>
    </location>
</feature>
<name>A0ABU4MJL6_9ACTN</name>
<evidence type="ECO:0000256" key="1">
    <source>
        <dbReference type="SAM" id="MobiDB-lite"/>
    </source>
</evidence>
<protein>
    <submittedName>
        <fullName evidence="2">Uncharacterized protein</fullName>
    </submittedName>
</protein>
<reference evidence="2 3" key="1">
    <citation type="journal article" date="2023" name="Microb. Genom.">
        <title>Mesoterricola silvestris gen. nov., sp. nov., Mesoterricola sediminis sp. nov., Geothrix oryzae sp. nov., Geothrix edaphica sp. nov., Geothrix rubra sp. nov., and Geothrix limicola sp. nov., six novel members of Acidobacteriota isolated from soils.</title>
        <authorList>
            <person name="Weisberg A.J."/>
            <person name="Pearce E."/>
            <person name="Kramer C.G."/>
            <person name="Chang J.H."/>
            <person name="Clarke C.R."/>
        </authorList>
    </citation>
    <scope>NUCLEOTIDE SEQUENCE [LARGE SCALE GENOMIC DNA]</scope>
    <source>
        <strain evidence="2 3">NE20-4-1</strain>
    </source>
</reference>
<keyword evidence="3" id="KW-1185">Reference proteome</keyword>
<dbReference type="EMBL" id="JARAWJ010000006">
    <property type="protein sequence ID" value="MDX3037674.1"/>
    <property type="molecule type" value="Genomic_DNA"/>
</dbReference>
<evidence type="ECO:0000313" key="2">
    <source>
        <dbReference type="EMBL" id="MDX3037674.1"/>
    </source>
</evidence>
<evidence type="ECO:0000313" key="3">
    <source>
        <dbReference type="Proteomes" id="UP001282474"/>
    </source>
</evidence>